<keyword evidence="8" id="KW-0964">Secreted</keyword>
<comment type="cofactor">
    <cofactor evidence="8">
        <name>Zn(2+)</name>
        <dbReference type="ChEBI" id="CHEBI:29105"/>
    </cofactor>
</comment>
<dbReference type="InterPro" id="IPR027268">
    <property type="entry name" value="Peptidase_M4/M1_CTD_sf"/>
</dbReference>
<protein>
    <recommendedName>
        <fullName evidence="8">Neutral metalloproteinase</fullName>
        <ecNumber evidence="8">3.4.24.-</ecNumber>
    </recommendedName>
</protein>
<dbReference type="Gene3D" id="1.10.390.10">
    <property type="entry name" value="Neutral Protease Domain 2"/>
    <property type="match status" value="1"/>
</dbReference>
<dbReference type="Pfam" id="PF01447">
    <property type="entry name" value="Peptidase_M4"/>
    <property type="match status" value="1"/>
</dbReference>
<feature type="compositionally biased region" description="Basic and acidic residues" evidence="9">
    <location>
        <begin position="474"/>
        <end position="483"/>
    </location>
</feature>
<feature type="domain" description="Peptidase M4 C-terminal" evidence="11">
    <location>
        <begin position="425"/>
        <end position="598"/>
    </location>
</feature>
<comment type="similarity">
    <text evidence="1 8">Belongs to the peptidase M4 family.</text>
</comment>
<dbReference type="InterPro" id="IPR023612">
    <property type="entry name" value="Peptidase_M4"/>
</dbReference>
<dbReference type="AlphaFoldDB" id="A0A1I5CNE8"/>
<evidence type="ECO:0000256" key="2">
    <source>
        <dbReference type="ARBA" id="ARBA00022670"/>
    </source>
</evidence>
<comment type="function">
    <text evidence="8">Extracellular zinc metalloprotease.</text>
</comment>
<evidence type="ECO:0000259" key="11">
    <source>
        <dbReference type="Pfam" id="PF02868"/>
    </source>
</evidence>
<dbReference type="EC" id="3.4.24.-" evidence="8"/>
<evidence type="ECO:0000256" key="8">
    <source>
        <dbReference type="RuleBase" id="RU366073"/>
    </source>
</evidence>
<dbReference type="GO" id="GO:0046872">
    <property type="term" value="F:metal ion binding"/>
    <property type="evidence" value="ECO:0007669"/>
    <property type="project" value="UniProtKB-UniRule"/>
</dbReference>
<dbReference type="PANTHER" id="PTHR33794:SF1">
    <property type="entry name" value="BACILLOLYSIN"/>
    <property type="match status" value="1"/>
</dbReference>
<keyword evidence="5 8" id="KW-0862">Zinc</keyword>
<evidence type="ECO:0000313" key="12">
    <source>
        <dbReference type="EMBL" id="SFN88457.1"/>
    </source>
</evidence>
<keyword evidence="6 8" id="KW-0482">Metalloprotease</keyword>
<evidence type="ECO:0000256" key="3">
    <source>
        <dbReference type="ARBA" id="ARBA00022723"/>
    </source>
</evidence>
<evidence type="ECO:0000259" key="10">
    <source>
        <dbReference type="Pfam" id="PF01447"/>
    </source>
</evidence>
<gene>
    <name evidence="12" type="ORF">SAMN05660359_00424</name>
</gene>
<organism evidence="12 13">
    <name type="scientific">Geodermatophilus obscurus</name>
    <dbReference type="NCBI Taxonomy" id="1861"/>
    <lineage>
        <taxon>Bacteria</taxon>
        <taxon>Bacillati</taxon>
        <taxon>Actinomycetota</taxon>
        <taxon>Actinomycetes</taxon>
        <taxon>Geodermatophilales</taxon>
        <taxon>Geodermatophilaceae</taxon>
        <taxon>Geodermatophilus</taxon>
    </lineage>
</organism>
<dbReference type="PANTHER" id="PTHR33794">
    <property type="entry name" value="BACILLOLYSIN"/>
    <property type="match status" value="1"/>
</dbReference>
<reference evidence="13" key="1">
    <citation type="submission" date="2016-10" db="EMBL/GenBank/DDBJ databases">
        <authorList>
            <person name="Varghese N."/>
            <person name="Submissions S."/>
        </authorList>
    </citation>
    <scope>NUCLEOTIDE SEQUENCE [LARGE SCALE GENOMIC DNA]</scope>
    <source>
        <strain evidence="13">DSM 43161</strain>
    </source>
</reference>
<feature type="domain" description="Peptidase M4" evidence="10">
    <location>
        <begin position="288"/>
        <end position="422"/>
    </location>
</feature>
<dbReference type="Pfam" id="PF02868">
    <property type="entry name" value="Peptidase_M4_C"/>
    <property type="match status" value="1"/>
</dbReference>
<evidence type="ECO:0000256" key="5">
    <source>
        <dbReference type="ARBA" id="ARBA00022833"/>
    </source>
</evidence>
<evidence type="ECO:0000256" key="1">
    <source>
        <dbReference type="ARBA" id="ARBA00009388"/>
    </source>
</evidence>
<dbReference type="Proteomes" id="UP000183642">
    <property type="component" value="Unassembled WGS sequence"/>
</dbReference>
<dbReference type="PRINTS" id="PR00730">
    <property type="entry name" value="THERMOLYSIN"/>
</dbReference>
<dbReference type="InterPro" id="IPR050728">
    <property type="entry name" value="Zinc_Metalloprotease_M4"/>
</dbReference>
<proteinExistence type="inferred from homology"/>
<feature type="region of interest" description="Disordered" evidence="9">
    <location>
        <begin position="474"/>
        <end position="511"/>
    </location>
</feature>
<dbReference type="GO" id="GO:0005576">
    <property type="term" value="C:extracellular region"/>
    <property type="evidence" value="ECO:0007669"/>
    <property type="project" value="UniProtKB-SubCell"/>
</dbReference>
<dbReference type="SUPFAM" id="SSF55486">
    <property type="entry name" value="Metalloproteases ('zincins'), catalytic domain"/>
    <property type="match status" value="1"/>
</dbReference>
<sequence>MTAPLQDLHYHVDEDPGLRPDARSAAPEDFPVAAADVAVTSGAGGAQDAPARAFTSDEAAARFYLDQLLQRDDRPAVRALLEPERPEYVPGLVAQGEQDLRPLRTRQVRFAQTHGDVPVFGARAVVELTDARELVSVTAQLEAVDGVDPVESLSRTEALQRLAAYVGADLPPEAATTGRLHYYKSDGYDGGGDAGGGSWHLVWLFTDVPAAPPGDADPGDPDARLGHGLGPRPVPARYAYLVDAHDGEILFSYSAVPTALPTPAKCAGTDEDDDRQTFLGQLVGPGGPACRLDDPLRSVRTYDLRFADIDSDPPLPPTPVESPTGDFGDTNRAAVSAHLNASRVQDFYKVVLQRDGIDDQGMALVSQVNVTAASMEQPPTLLNAFWYQRKMWYGQIRRNGRLVSLSRYLDVIAHELTHGVIESTSDLVYATQSGALNESFADCAGVIINNWYRAPDRHDVGTWDWEIGPGLRSDGRPLRDFSDPSRTGHPQHMDQFRRLRPGEQPGPANDNGWVHVNSNIHNKAVHNLLTVSGPTGRVFTVEDVAVLTYLGMARLAPLATFTQALQSVLDVARTYFGGHPDKQAKLAAVGDAYAAVGITLATSMPQLAQV</sequence>
<feature type="region of interest" description="Disordered" evidence="9">
    <location>
        <begin position="1"/>
        <end position="26"/>
    </location>
</feature>
<dbReference type="GO" id="GO:0004222">
    <property type="term" value="F:metalloendopeptidase activity"/>
    <property type="evidence" value="ECO:0007669"/>
    <property type="project" value="UniProtKB-UniRule"/>
</dbReference>
<dbReference type="InterPro" id="IPR001570">
    <property type="entry name" value="Peptidase_M4_C_domain"/>
</dbReference>
<evidence type="ECO:0000256" key="9">
    <source>
        <dbReference type="SAM" id="MobiDB-lite"/>
    </source>
</evidence>
<keyword evidence="13" id="KW-1185">Reference proteome</keyword>
<keyword evidence="2 8" id="KW-0645">Protease</keyword>
<evidence type="ECO:0000313" key="13">
    <source>
        <dbReference type="Proteomes" id="UP000183642"/>
    </source>
</evidence>
<dbReference type="GO" id="GO:0006508">
    <property type="term" value="P:proteolysis"/>
    <property type="evidence" value="ECO:0007669"/>
    <property type="project" value="UniProtKB-KW"/>
</dbReference>
<evidence type="ECO:0000256" key="4">
    <source>
        <dbReference type="ARBA" id="ARBA00022801"/>
    </source>
</evidence>
<keyword evidence="4 8" id="KW-0378">Hydrolase</keyword>
<dbReference type="RefSeq" id="WP_075011839.1">
    <property type="nucleotide sequence ID" value="NZ_FOWE01000001.1"/>
</dbReference>
<feature type="compositionally biased region" description="Basic and acidic residues" evidence="9">
    <location>
        <begin position="491"/>
        <end position="501"/>
    </location>
</feature>
<dbReference type="InterPro" id="IPR013856">
    <property type="entry name" value="Peptidase_M4_domain"/>
</dbReference>
<dbReference type="EMBL" id="FOWE01000001">
    <property type="protein sequence ID" value="SFN88457.1"/>
    <property type="molecule type" value="Genomic_DNA"/>
</dbReference>
<feature type="active site" description="Proton donor" evidence="7">
    <location>
        <position position="515"/>
    </location>
</feature>
<feature type="compositionally biased region" description="Basic and acidic residues" evidence="9">
    <location>
        <begin position="8"/>
        <end position="22"/>
    </location>
</feature>
<dbReference type="Gene3D" id="3.10.170.10">
    <property type="match status" value="1"/>
</dbReference>
<feature type="region of interest" description="Disordered" evidence="9">
    <location>
        <begin position="308"/>
        <end position="327"/>
    </location>
</feature>
<evidence type="ECO:0000256" key="6">
    <source>
        <dbReference type="ARBA" id="ARBA00023049"/>
    </source>
</evidence>
<accession>A0A1I5CNE8</accession>
<feature type="active site" evidence="7">
    <location>
        <position position="415"/>
    </location>
</feature>
<dbReference type="OrthoDB" id="291295at2"/>
<name>A0A1I5CNE8_9ACTN</name>
<dbReference type="CDD" id="cd09597">
    <property type="entry name" value="M4_TLP"/>
    <property type="match status" value="1"/>
</dbReference>
<keyword evidence="3" id="KW-0479">Metal-binding</keyword>
<comment type="subcellular location">
    <subcellularLocation>
        <location evidence="8">Secreted</location>
    </subcellularLocation>
</comment>
<evidence type="ECO:0000256" key="7">
    <source>
        <dbReference type="PIRSR" id="PIRSR623612-1"/>
    </source>
</evidence>